<dbReference type="Proteomes" id="UP000612362">
    <property type="component" value="Unassembled WGS sequence"/>
</dbReference>
<organism evidence="11 12">
    <name type="scientific">Ktedonospora formicarum</name>
    <dbReference type="NCBI Taxonomy" id="2778364"/>
    <lineage>
        <taxon>Bacteria</taxon>
        <taxon>Bacillati</taxon>
        <taxon>Chloroflexota</taxon>
        <taxon>Ktedonobacteria</taxon>
        <taxon>Ktedonobacterales</taxon>
        <taxon>Ktedonobacteraceae</taxon>
        <taxon>Ktedonospora</taxon>
    </lineage>
</organism>
<protein>
    <recommendedName>
        <fullName evidence="2">histidine kinase</fullName>
        <ecNumber evidence="2">2.7.13.3</ecNumber>
    </recommendedName>
</protein>
<evidence type="ECO:0000256" key="6">
    <source>
        <dbReference type="ARBA" id="ARBA00023012"/>
    </source>
</evidence>
<evidence type="ECO:0000256" key="2">
    <source>
        <dbReference type="ARBA" id="ARBA00012438"/>
    </source>
</evidence>
<keyword evidence="4" id="KW-0808">Transferase</keyword>
<evidence type="ECO:0000313" key="11">
    <source>
        <dbReference type="EMBL" id="GHO45299.1"/>
    </source>
</evidence>
<dbReference type="EC" id="2.7.13.3" evidence="2"/>
<evidence type="ECO:0000313" key="12">
    <source>
        <dbReference type="Proteomes" id="UP000612362"/>
    </source>
</evidence>
<dbReference type="PROSITE" id="PS50110">
    <property type="entry name" value="RESPONSE_REGULATORY"/>
    <property type="match status" value="1"/>
</dbReference>
<dbReference type="Gene3D" id="1.10.287.130">
    <property type="match status" value="1"/>
</dbReference>
<accession>A0A8J3HWY9</accession>
<dbReference type="Pfam" id="PF00072">
    <property type="entry name" value="Response_reg"/>
    <property type="match status" value="1"/>
</dbReference>
<dbReference type="CDD" id="cd00156">
    <property type="entry name" value="REC"/>
    <property type="match status" value="1"/>
</dbReference>
<dbReference type="InterPro" id="IPR036890">
    <property type="entry name" value="HATPase_C_sf"/>
</dbReference>
<evidence type="ECO:0000256" key="5">
    <source>
        <dbReference type="ARBA" id="ARBA00022777"/>
    </source>
</evidence>
<dbReference type="InterPro" id="IPR004358">
    <property type="entry name" value="Sig_transdc_His_kin-like_C"/>
</dbReference>
<sequence length="373" mass="42283">MTGKEPIICIIEDNPADRAVFRRYLLQDVDYSYQFYEEETGEGGVELCRKIHPDCVLLDYNLPDMDGLEFLDELIESENTIPYPVIMLTGLGNEAVAVRAMKMGAQDYLVKDEMTPGNLFRAIHSAIERNSLMRTLERQREDLERKNQEIQAFAFALAHDLRTPLRAISGFAQIIEHDYSDKLDASGLRYIHHVVHASAQMDHLIDDLLNYTRIEHRSVHTKPIALDYLFQQVLERLQERVSETGASIILAPDLPYVQGDPTLANQVFVNLLDNALTYHQPEVKPRVEISTRVDGAWITILMKDNGIGIALKHWEKIFNLFQRLHGDDEYAGTGIGLAIVRKAVELMSGQVWVESEVGQGSTFHVKLPLSPSS</sequence>
<dbReference type="Gene3D" id="3.30.565.10">
    <property type="entry name" value="Histidine kinase-like ATPase, C-terminal domain"/>
    <property type="match status" value="1"/>
</dbReference>
<dbReference type="InterPro" id="IPR005467">
    <property type="entry name" value="His_kinase_dom"/>
</dbReference>
<dbReference type="SMART" id="SM00388">
    <property type="entry name" value="HisKA"/>
    <property type="match status" value="1"/>
</dbReference>
<dbReference type="InterPro" id="IPR036097">
    <property type="entry name" value="HisK_dim/P_sf"/>
</dbReference>
<dbReference type="InterPro" id="IPR003661">
    <property type="entry name" value="HisK_dim/P_dom"/>
</dbReference>
<evidence type="ECO:0000256" key="3">
    <source>
        <dbReference type="ARBA" id="ARBA00022553"/>
    </source>
</evidence>
<reference evidence="11" key="1">
    <citation type="submission" date="2020-10" db="EMBL/GenBank/DDBJ databases">
        <title>Taxonomic study of unclassified bacteria belonging to the class Ktedonobacteria.</title>
        <authorList>
            <person name="Yabe S."/>
            <person name="Wang C.M."/>
            <person name="Zheng Y."/>
            <person name="Sakai Y."/>
            <person name="Cavaletti L."/>
            <person name="Monciardini P."/>
            <person name="Donadio S."/>
        </authorList>
    </citation>
    <scope>NUCLEOTIDE SEQUENCE</scope>
    <source>
        <strain evidence="11">SOSP1-1</strain>
    </source>
</reference>
<dbReference type="SUPFAM" id="SSF52172">
    <property type="entry name" value="CheY-like"/>
    <property type="match status" value="1"/>
</dbReference>
<dbReference type="SMART" id="SM00387">
    <property type="entry name" value="HATPase_c"/>
    <property type="match status" value="1"/>
</dbReference>
<feature type="modified residue" description="4-aspartylphosphate" evidence="7">
    <location>
        <position position="59"/>
    </location>
</feature>
<dbReference type="EMBL" id="BNJF01000001">
    <property type="protein sequence ID" value="GHO45299.1"/>
    <property type="molecule type" value="Genomic_DNA"/>
</dbReference>
<name>A0A8J3HWY9_9CHLR</name>
<keyword evidence="8" id="KW-0175">Coiled coil</keyword>
<dbReference type="FunFam" id="3.30.565.10:FF:000006">
    <property type="entry name" value="Sensor histidine kinase WalK"/>
    <property type="match status" value="1"/>
</dbReference>
<evidence type="ECO:0000256" key="8">
    <source>
        <dbReference type="SAM" id="Coils"/>
    </source>
</evidence>
<dbReference type="GO" id="GO:0007234">
    <property type="term" value="P:osmosensory signaling via phosphorelay pathway"/>
    <property type="evidence" value="ECO:0007669"/>
    <property type="project" value="TreeGrafter"/>
</dbReference>
<dbReference type="PRINTS" id="PR00344">
    <property type="entry name" value="BCTRLSENSOR"/>
</dbReference>
<dbReference type="PANTHER" id="PTHR42878">
    <property type="entry name" value="TWO-COMPONENT HISTIDINE KINASE"/>
    <property type="match status" value="1"/>
</dbReference>
<dbReference type="AlphaFoldDB" id="A0A8J3HWY9"/>
<dbReference type="SUPFAM" id="SSF47384">
    <property type="entry name" value="Homodimeric domain of signal transducing histidine kinase"/>
    <property type="match status" value="1"/>
</dbReference>
<evidence type="ECO:0000256" key="1">
    <source>
        <dbReference type="ARBA" id="ARBA00000085"/>
    </source>
</evidence>
<dbReference type="Gene3D" id="3.40.50.2300">
    <property type="match status" value="1"/>
</dbReference>
<keyword evidence="6" id="KW-0902">Two-component regulatory system</keyword>
<keyword evidence="3 7" id="KW-0597">Phosphoprotein</keyword>
<evidence type="ECO:0000256" key="7">
    <source>
        <dbReference type="PROSITE-ProRule" id="PRU00169"/>
    </source>
</evidence>
<evidence type="ECO:0000259" key="10">
    <source>
        <dbReference type="PROSITE" id="PS50110"/>
    </source>
</evidence>
<gene>
    <name evidence="11" type="ORF">KSX_34620</name>
</gene>
<dbReference type="PANTHER" id="PTHR42878:SF15">
    <property type="entry name" value="BACTERIOPHYTOCHROME"/>
    <property type="match status" value="1"/>
</dbReference>
<comment type="caution">
    <text evidence="11">The sequence shown here is derived from an EMBL/GenBank/DDBJ whole genome shotgun (WGS) entry which is preliminary data.</text>
</comment>
<evidence type="ECO:0000259" key="9">
    <source>
        <dbReference type="PROSITE" id="PS50109"/>
    </source>
</evidence>
<dbReference type="PROSITE" id="PS50109">
    <property type="entry name" value="HIS_KIN"/>
    <property type="match status" value="1"/>
</dbReference>
<keyword evidence="5 11" id="KW-0418">Kinase</keyword>
<dbReference type="GO" id="GO:0000155">
    <property type="term" value="F:phosphorelay sensor kinase activity"/>
    <property type="evidence" value="ECO:0007669"/>
    <property type="project" value="InterPro"/>
</dbReference>
<evidence type="ECO:0000256" key="4">
    <source>
        <dbReference type="ARBA" id="ARBA00022679"/>
    </source>
</evidence>
<dbReference type="SUPFAM" id="SSF55874">
    <property type="entry name" value="ATPase domain of HSP90 chaperone/DNA topoisomerase II/histidine kinase"/>
    <property type="match status" value="1"/>
</dbReference>
<keyword evidence="12" id="KW-1185">Reference proteome</keyword>
<dbReference type="CDD" id="cd00082">
    <property type="entry name" value="HisKA"/>
    <property type="match status" value="1"/>
</dbReference>
<proteinExistence type="predicted"/>
<dbReference type="Pfam" id="PF02518">
    <property type="entry name" value="HATPase_c"/>
    <property type="match status" value="1"/>
</dbReference>
<feature type="domain" description="Histidine kinase" evidence="9">
    <location>
        <begin position="156"/>
        <end position="371"/>
    </location>
</feature>
<feature type="coiled-coil region" evidence="8">
    <location>
        <begin position="126"/>
        <end position="153"/>
    </location>
</feature>
<feature type="domain" description="Response regulatory" evidence="10">
    <location>
        <begin position="7"/>
        <end position="126"/>
    </location>
</feature>
<comment type="catalytic activity">
    <reaction evidence="1">
        <text>ATP + protein L-histidine = ADP + protein N-phospho-L-histidine.</text>
        <dbReference type="EC" id="2.7.13.3"/>
    </reaction>
</comment>
<dbReference type="InterPro" id="IPR001789">
    <property type="entry name" value="Sig_transdc_resp-reg_receiver"/>
</dbReference>
<dbReference type="GO" id="GO:0000156">
    <property type="term" value="F:phosphorelay response regulator activity"/>
    <property type="evidence" value="ECO:0007669"/>
    <property type="project" value="TreeGrafter"/>
</dbReference>
<dbReference type="Pfam" id="PF00512">
    <property type="entry name" value="HisKA"/>
    <property type="match status" value="1"/>
</dbReference>
<dbReference type="InterPro" id="IPR050351">
    <property type="entry name" value="BphY/WalK/GraS-like"/>
</dbReference>
<dbReference type="SMART" id="SM00448">
    <property type="entry name" value="REC"/>
    <property type="match status" value="1"/>
</dbReference>
<dbReference type="InterPro" id="IPR003594">
    <property type="entry name" value="HATPase_dom"/>
</dbReference>
<dbReference type="GO" id="GO:0030295">
    <property type="term" value="F:protein kinase activator activity"/>
    <property type="evidence" value="ECO:0007669"/>
    <property type="project" value="TreeGrafter"/>
</dbReference>
<dbReference type="RefSeq" id="WP_220194645.1">
    <property type="nucleotide sequence ID" value="NZ_BNJF01000001.1"/>
</dbReference>
<dbReference type="InterPro" id="IPR011006">
    <property type="entry name" value="CheY-like_superfamily"/>
</dbReference>